<dbReference type="Proteomes" id="UP000184001">
    <property type="component" value="Unassembled WGS sequence"/>
</dbReference>
<dbReference type="PANTHER" id="PTHR43682">
    <property type="entry name" value="LACTATE UTILIZATION PROTEIN C"/>
    <property type="match status" value="1"/>
</dbReference>
<proteinExistence type="predicted"/>
<protein>
    <submittedName>
        <fullName evidence="2">L-lactate dehydrogenase complex protein LldG</fullName>
    </submittedName>
</protein>
<dbReference type="InterPro" id="IPR037171">
    <property type="entry name" value="NagB/RpiA_transferase-like"/>
</dbReference>
<dbReference type="Pfam" id="PF02589">
    <property type="entry name" value="LUD_dom"/>
    <property type="match status" value="1"/>
</dbReference>
<reference evidence="2 3" key="1">
    <citation type="submission" date="2016-11" db="EMBL/GenBank/DDBJ databases">
        <authorList>
            <person name="Varghese N."/>
            <person name="Submissions S."/>
        </authorList>
    </citation>
    <scope>NUCLEOTIDE SEQUENCE [LARGE SCALE GENOMIC DNA]</scope>
    <source>
        <strain evidence="2 3">DSM 17919</strain>
    </source>
</reference>
<dbReference type="PANTHER" id="PTHR43682:SF1">
    <property type="entry name" value="LACTATE UTILIZATION PROTEIN C"/>
    <property type="match status" value="1"/>
</dbReference>
<sequence length="221" mass="24686">MSSSAESRERILSRLYNAQQYGRDAYIPQKKVWNIKSQSKDKNIAEFTERMSAVRTEVFRTKGTEWVPALQKLVEERGQKTLLHAPNTPVGKALAANWAKDSSCKLITWKETIEQFKEELFTCDGAVTGSLGGIAESAAVILWPTVEEPRLMSIVPPLHVVVVEADTIYTSFQEAIKKLKWNKDIPTNALLISGPSKTADIELILQFGVHGPTDLIVFITE</sequence>
<comment type="caution">
    <text evidence="2">The sequence shown here is derived from an EMBL/GenBank/DDBJ whole genome shotgun (WGS) entry which is preliminary data.</text>
</comment>
<feature type="domain" description="LUD" evidence="1">
    <location>
        <begin position="44"/>
        <end position="219"/>
    </location>
</feature>
<dbReference type="AlphaFoldDB" id="A0A8G2C910"/>
<gene>
    <name evidence="2" type="ORF">SAMN05660830_00976</name>
</gene>
<evidence type="ECO:0000259" key="1">
    <source>
        <dbReference type="Pfam" id="PF02589"/>
    </source>
</evidence>
<evidence type="ECO:0000313" key="3">
    <source>
        <dbReference type="Proteomes" id="UP000184001"/>
    </source>
</evidence>
<organism evidence="2 3">
    <name type="scientific">Halodesulfovibrio aestuarii</name>
    <dbReference type="NCBI Taxonomy" id="126333"/>
    <lineage>
        <taxon>Bacteria</taxon>
        <taxon>Pseudomonadati</taxon>
        <taxon>Thermodesulfobacteriota</taxon>
        <taxon>Desulfovibrionia</taxon>
        <taxon>Desulfovibrionales</taxon>
        <taxon>Desulfovibrionaceae</taxon>
        <taxon>Halodesulfovibrio</taxon>
    </lineage>
</organism>
<accession>A0A8G2C910</accession>
<dbReference type="Gene3D" id="3.40.50.10420">
    <property type="entry name" value="NagB/RpiA/CoA transferase-like"/>
    <property type="match status" value="1"/>
</dbReference>
<dbReference type="SUPFAM" id="SSF100950">
    <property type="entry name" value="NagB/RpiA/CoA transferase-like"/>
    <property type="match status" value="1"/>
</dbReference>
<dbReference type="InterPro" id="IPR003741">
    <property type="entry name" value="LUD_dom"/>
</dbReference>
<dbReference type="RefSeq" id="WP_020002089.1">
    <property type="nucleotide sequence ID" value="NZ_CP192217.1"/>
</dbReference>
<dbReference type="EMBL" id="FQZR01000002">
    <property type="protein sequence ID" value="SHI78342.1"/>
    <property type="molecule type" value="Genomic_DNA"/>
</dbReference>
<dbReference type="InterPro" id="IPR024185">
    <property type="entry name" value="FTHF_cligase-like_sf"/>
</dbReference>
<name>A0A8G2C910_9BACT</name>
<evidence type="ECO:0000313" key="2">
    <source>
        <dbReference type="EMBL" id="SHI78342.1"/>
    </source>
</evidence>